<feature type="compositionally biased region" description="Polar residues" evidence="7">
    <location>
        <begin position="341"/>
        <end position="354"/>
    </location>
</feature>
<accession>A0A0C2IU71</accession>
<keyword evidence="1" id="KW-0479">Metal-binding</keyword>
<evidence type="ECO:0000256" key="5">
    <source>
        <dbReference type="ARBA" id="ARBA00023163"/>
    </source>
</evidence>
<dbReference type="RefSeq" id="XP_040618330.1">
    <property type="nucleotide sequence ID" value="XM_040758985.1"/>
</dbReference>
<dbReference type="GO" id="GO:0046872">
    <property type="term" value="F:metal ion binding"/>
    <property type="evidence" value="ECO:0007669"/>
    <property type="project" value="UniProtKB-KW"/>
</dbReference>
<gene>
    <name evidence="8" type="ORF">SPBR_00666</name>
</gene>
<comment type="caution">
    <text evidence="8">The sequence shown here is derived from an EMBL/GenBank/DDBJ whole genome shotgun (WGS) entry which is preliminary data.</text>
</comment>
<keyword evidence="9" id="KW-1185">Reference proteome</keyword>
<evidence type="ECO:0000313" key="8">
    <source>
        <dbReference type="EMBL" id="KIH90320.1"/>
    </source>
</evidence>
<reference evidence="8 9" key="1">
    <citation type="journal article" date="2014" name="BMC Genomics">
        <title>Comparative genomics of the major fungal agents of human and animal Sporotrichosis: Sporothrix schenckii and Sporothrix brasiliensis.</title>
        <authorList>
            <person name="Teixeira M.M."/>
            <person name="de Almeida L.G."/>
            <person name="Kubitschek-Barreira P."/>
            <person name="Alves F.L."/>
            <person name="Kioshima E.S."/>
            <person name="Abadio A.K."/>
            <person name="Fernandes L."/>
            <person name="Derengowski L.S."/>
            <person name="Ferreira K.S."/>
            <person name="Souza R.C."/>
            <person name="Ruiz J.C."/>
            <person name="de Andrade N.C."/>
            <person name="Paes H.C."/>
            <person name="Nicola A.M."/>
            <person name="Albuquerque P."/>
            <person name="Gerber A.L."/>
            <person name="Martins V.P."/>
            <person name="Peconick L.D."/>
            <person name="Neto A.V."/>
            <person name="Chaucanez C.B."/>
            <person name="Silva P.A."/>
            <person name="Cunha O.L."/>
            <person name="de Oliveira F.F."/>
            <person name="dos Santos T.C."/>
            <person name="Barros A.L."/>
            <person name="Soares M.A."/>
            <person name="de Oliveira L.M."/>
            <person name="Marini M.M."/>
            <person name="Villalobos-Duno H."/>
            <person name="Cunha M.M."/>
            <person name="de Hoog S."/>
            <person name="da Silveira J.F."/>
            <person name="Henrissat B."/>
            <person name="Nino-Vega G.A."/>
            <person name="Cisalpino P.S."/>
            <person name="Mora-Montes H.M."/>
            <person name="Almeida S.R."/>
            <person name="Stajich J.E."/>
            <person name="Lopes-Bezerra L.M."/>
            <person name="Vasconcelos A.T."/>
            <person name="Felipe M.S."/>
        </authorList>
    </citation>
    <scope>NUCLEOTIDE SEQUENCE [LARGE SCALE GENOMIC DNA]</scope>
    <source>
        <strain evidence="8 9">5110</strain>
    </source>
</reference>
<dbReference type="PANTHER" id="PTHR31313">
    <property type="entry name" value="TY1 ENHANCER ACTIVATOR"/>
    <property type="match status" value="1"/>
</dbReference>
<feature type="compositionally biased region" description="Polar residues" evidence="7">
    <location>
        <begin position="371"/>
        <end position="398"/>
    </location>
</feature>
<name>A0A0C2IU71_9PEZI</name>
<evidence type="ECO:0000256" key="3">
    <source>
        <dbReference type="ARBA" id="ARBA00023015"/>
    </source>
</evidence>
<keyword evidence="4" id="KW-0238">DNA-binding</keyword>
<dbReference type="CDD" id="cd12148">
    <property type="entry name" value="fungal_TF_MHR"/>
    <property type="match status" value="1"/>
</dbReference>
<dbReference type="GeneID" id="63673906"/>
<feature type="region of interest" description="Disordered" evidence="7">
    <location>
        <begin position="135"/>
        <end position="186"/>
    </location>
</feature>
<evidence type="ECO:0000256" key="7">
    <source>
        <dbReference type="SAM" id="MobiDB-lite"/>
    </source>
</evidence>
<keyword evidence="3" id="KW-0805">Transcription regulation</keyword>
<keyword evidence="5" id="KW-0804">Transcription</keyword>
<dbReference type="InterPro" id="IPR051615">
    <property type="entry name" value="Transcr_Regulatory_Elem"/>
</dbReference>
<dbReference type="VEuPathDB" id="FungiDB:SPBR_00666"/>
<protein>
    <submittedName>
        <fullName evidence="8">Uncharacterized protein</fullName>
    </submittedName>
</protein>
<evidence type="ECO:0000313" key="9">
    <source>
        <dbReference type="Proteomes" id="UP000031575"/>
    </source>
</evidence>
<keyword evidence="2" id="KW-0862">Zinc</keyword>
<evidence type="ECO:0000256" key="2">
    <source>
        <dbReference type="ARBA" id="ARBA00022833"/>
    </source>
</evidence>
<dbReference type="AlphaFoldDB" id="A0A0C2IU71"/>
<dbReference type="PANTHER" id="PTHR31313:SF81">
    <property type="entry name" value="TY1 ENHANCER ACTIVATOR"/>
    <property type="match status" value="1"/>
</dbReference>
<dbReference type="OrthoDB" id="2162761at2759"/>
<dbReference type="EMBL" id="AWTV01000008">
    <property type="protein sequence ID" value="KIH90320.1"/>
    <property type="molecule type" value="Genomic_DNA"/>
</dbReference>
<feature type="region of interest" description="Disordered" evidence="7">
    <location>
        <begin position="341"/>
        <end position="406"/>
    </location>
</feature>
<sequence length="430" mass="46500">MFFHLQYIHLFRPFLKYTPKASPLPAHVSPRRICTSNASAISKLMRLYKKVYNLRQICNIAVYMIHSACTIHLLNLPEKTAKRNIIHGVKQLEEMAEDWLCARRTLSIISVLARKWGVELPDEASQVLQRSDEKYGTVSTADVPSPNLSVGSAVGPHGSGNSPQHIQAFGSANVEGGGGTSPSAAARNAAVKSEQLVAGSLAITAMPGLLEQFSQQSPTYQDFSTPGVTPEYLSGLPKANSPIAGAVAPVSKQPSYSQNTAGPSGGPSAVSVGGSVPSVSTWSMDPAVTQSMQGYEHAQLAYHQPTSQPDMPSNMYGVDGQDWFLKEGVSWQHNFETWGFPQQRQQGPVSPTNPQQQQQQQQQSDRVRQAHPQQQMSRSRNHTPTSTENNSTPISDSSLFMFRGPQGSDLDMTFDGLATTGGNLDGLGPV</sequence>
<evidence type="ECO:0000256" key="4">
    <source>
        <dbReference type="ARBA" id="ARBA00023125"/>
    </source>
</evidence>
<dbReference type="Proteomes" id="UP000031575">
    <property type="component" value="Unassembled WGS sequence"/>
</dbReference>
<dbReference type="HOGENOM" id="CLU_638052_0_0_1"/>
<proteinExistence type="predicted"/>
<feature type="region of interest" description="Disordered" evidence="7">
    <location>
        <begin position="253"/>
        <end position="274"/>
    </location>
</feature>
<feature type="compositionally biased region" description="Polar residues" evidence="7">
    <location>
        <begin position="137"/>
        <end position="150"/>
    </location>
</feature>
<organism evidence="8 9">
    <name type="scientific">Sporothrix brasiliensis 5110</name>
    <dbReference type="NCBI Taxonomy" id="1398154"/>
    <lineage>
        <taxon>Eukaryota</taxon>
        <taxon>Fungi</taxon>
        <taxon>Dikarya</taxon>
        <taxon>Ascomycota</taxon>
        <taxon>Pezizomycotina</taxon>
        <taxon>Sordariomycetes</taxon>
        <taxon>Sordariomycetidae</taxon>
        <taxon>Ophiostomatales</taxon>
        <taxon>Ophiostomataceae</taxon>
        <taxon>Sporothrix</taxon>
    </lineage>
</organism>
<keyword evidence="6" id="KW-0539">Nucleus</keyword>
<dbReference type="GO" id="GO:0003677">
    <property type="term" value="F:DNA binding"/>
    <property type="evidence" value="ECO:0007669"/>
    <property type="project" value="UniProtKB-KW"/>
</dbReference>
<evidence type="ECO:0000256" key="6">
    <source>
        <dbReference type="ARBA" id="ARBA00023242"/>
    </source>
</evidence>
<evidence type="ECO:0000256" key="1">
    <source>
        <dbReference type="ARBA" id="ARBA00022723"/>
    </source>
</evidence>